<sequence>MVGAKSEHLSLCFIVLFKTETLHIFSLCTKVCLEFHYCVSGLDAWVARQLKQTSRSGAWLDVVVDNFGPSYMLWAPVSWLVSSIEWCIFVCNHNARGPQWKNSFMESPIWVHTIIAAGFRTPQDVLAVGSLHGLPVWLYASIVCS</sequence>
<name>A0A4W4HQ53_ELEEL</name>
<evidence type="ECO:0000313" key="2">
    <source>
        <dbReference type="Proteomes" id="UP000314983"/>
    </source>
</evidence>
<proteinExistence type="predicted"/>
<organism evidence="1 2">
    <name type="scientific">Electrophorus electricus</name>
    <name type="common">Electric eel</name>
    <name type="synonym">Gymnotus electricus</name>
    <dbReference type="NCBI Taxonomy" id="8005"/>
    <lineage>
        <taxon>Eukaryota</taxon>
        <taxon>Metazoa</taxon>
        <taxon>Chordata</taxon>
        <taxon>Craniata</taxon>
        <taxon>Vertebrata</taxon>
        <taxon>Euteleostomi</taxon>
        <taxon>Actinopterygii</taxon>
        <taxon>Neopterygii</taxon>
        <taxon>Teleostei</taxon>
        <taxon>Ostariophysi</taxon>
        <taxon>Gymnotiformes</taxon>
        <taxon>Gymnotoidei</taxon>
        <taxon>Gymnotidae</taxon>
        <taxon>Electrophorus</taxon>
    </lineage>
</organism>
<dbReference type="InterPro" id="IPR043130">
    <property type="entry name" value="CDP-OH_PTrfase_TM_dom"/>
</dbReference>
<reference evidence="1" key="3">
    <citation type="submission" date="2020-05" db="EMBL/GenBank/DDBJ databases">
        <title>Electrophorus electricus (electric eel) genome, fEleEle1, primary haplotype.</title>
        <authorList>
            <person name="Myers G."/>
            <person name="Meyer A."/>
            <person name="Fedrigo O."/>
            <person name="Formenti G."/>
            <person name="Rhie A."/>
            <person name="Tracey A."/>
            <person name="Sims Y."/>
            <person name="Jarvis E.D."/>
        </authorList>
    </citation>
    <scope>NUCLEOTIDE SEQUENCE [LARGE SCALE GENOMIC DNA]</scope>
</reference>
<reference evidence="2" key="1">
    <citation type="journal article" date="2014" name="Science">
        <title>Nonhuman genetics. Genomic basis for the convergent evolution of electric organs.</title>
        <authorList>
            <person name="Gallant J.R."/>
            <person name="Traeger L.L."/>
            <person name="Volkening J.D."/>
            <person name="Moffett H."/>
            <person name="Chen P.H."/>
            <person name="Novina C.D."/>
            <person name="Phillips G.N.Jr."/>
            <person name="Anand R."/>
            <person name="Wells G.B."/>
            <person name="Pinch M."/>
            <person name="Guth R."/>
            <person name="Unguez G.A."/>
            <person name="Albert J.S."/>
            <person name="Zakon H.H."/>
            <person name="Samanta M.P."/>
            <person name="Sussman M.R."/>
        </authorList>
    </citation>
    <scope>NUCLEOTIDE SEQUENCE [LARGE SCALE GENOMIC DNA]</scope>
</reference>
<accession>A0A4W4HQ53</accession>
<dbReference type="Gene3D" id="1.20.120.1760">
    <property type="match status" value="1"/>
</dbReference>
<reference evidence="1" key="4">
    <citation type="submission" date="2025-08" db="UniProtKB">
        <authorList>
            <consortium name="Ensembl"/>
        </authorList>
    </citation>
    <scope>IDENTIFICATION</scope>
</reference>
<dbReference type="GeneTree" id="ENSGT00940000172043"/>
<evidence type="ECO:0000313" key="1">
    <source>
        <dbReference type="Ensembl" id="ENSEEEP00000052494.2"/>
    </source>
</evidence>
<dbReference type="Ensembl" id="ENSEEET00000053060.2">
    <property type="protein sequence ID" value="ENSEEEP00000052494.2"/>
    <property type="gene ID" value="ENSEEEG00000024587.2"/>
</dbReference>
<dbReference type="STRING" id="8005.ENSEEEP00000052494"/>
<dbReference type="AlphaFoldDB" id="A0A4W4HQ53"/>
<protein>
    <submittedName>
        <fullName evidence="1">Uncharacterized protein</fullName>
    </submittedName>
</protein>
<keyword evidence="2" id="KW-1185">Reference proteome</keyword>
<dbReference type="Proteomes" id="UP000314983">
    <property type="component" value="Chromosome 15"/>
</dbReference>
<reference evidence="1" key="5">
    <citation type="submission" date="2025-09" db="UniProtKB">
        <authorList>
            <consortium name="Ensembl"/>
        </authorList>
    </citation>
    <scope>IDENTIFICATION</scope>
</reference>
<dbReference type="OMA" id="SSIEWCI"/>
<reference evidence="2" key="2">
    <citation type="journal article" date="2017" name="Sci. Adv.">
        <title>A tail of two voltages: Proteomic comparison of the three electric organs of the electric eel.</title>
        <authorList>
            <person name="Traeger L.L."/>
            <person name="Sabat G."/>
            <person name="Barrett-Wilt G.A."/>
            <person name="Wells G.B."/>
            <person name="Sussman M.R."/>
        </authorList>
    </citation>
    <scope>NUCLEOTIDE SEQUENCE [LARGE SCALE GENOMIC DNA]</scope>
</reference>